<feature type="binding site" evidence="9">
    <location>
        <position position="209"/>
    </location>
    <ligand>
        <name>4-amino-2-methyl-5-(diphosphooxymethyl)pyrimidine</name>
        <dbReference type="ChEBI" id="CHEBI:57841"/>
    </ligand>
</feature>
<feature type="binding site" evidence="9">
    <location>
        <begin position="177"/>
        <end position="181"/>
    </location>
    <ligand>
        <name>4-amino-2-methyl-5-(diphosphooxymethyl)pyrimidine</name>
        <dbReference type="ChEBI" id="CHEBI:57841"/>
    </ligand>
</feature>
<dbReference type="GO" id="GO:0000287">
    <property type="term" value="F:magnesium ion binding"/>
    <property type="evidence" value="ECO:0007669"/>
    <property type="project" value="UniProtKB-UniRule"/>
</dbReference>
<comment type="similarity">
    <text evidence="9 10">Belongs to the thiamine-phosphate synthase family.</text>
</comment>
<sequence>MSISDRALWRIIDANFNRAREGLRVMEEYARFAAESVPLTQRIKSLRHRLCAVIEKHPRDVLLNARDTDGDIGAGAVNESQISRGSSEDMFIAAARRVPEALRAITEAFKTIDPASASEIEGLRFEAYKLEKEICLSIYAAGKFSRVRLYVLADPSLTNDLERFVKQCIAGGADCIQLRAKGFSDKCLCEMAASVADICRDAGVLSIINDRADIALTAGADGVHLGLDDMSVSHVRKLSYRPLIVGVTTHNEDELDAAVNAGADYVGLGPAFKTSTKPQLQPAGLDYIRLAITKLKGSGIGHTAIGGITGDNINRLIDIGVKTAAVCGCLYSCDSPKTLCTEFKSLLEGV</sequence>
<evidence type="ECO:0000256" key="10">
    <source>
        <dbReference type="RuleBase" id="RU003826"/>
    </source>
</evidence>
<feature type="binding site" evidence="9">
    <location>
        <begin position="274"/>
        <end position="276"/>
    </location>
    <ligand>
        <name>2-[(2R,5Z)-2-carboxy-4-methylthiazol-5(2H)-ylidene]ethyl phosphate</name>
        <dbReference type="ChEBI" id="CHEBI:62899"/>
    </ligand>
</feature>
<dbReference type="InterPro" id="IPR022998">
    <property type="entry name" value="ThiamineP_synth_TenI"/>
</dbReference>
<proteinExistence type="inferred from homology"/>
<comment type="caution">
    <text evidence="9">Lacks conserved residue(s) required for the propagation of feature annotation.</text>
</comment>
<feature type="binding site" evidence="9">
    <location>
        <position position="277"/>
    </location>
    <ligand>
        <name>4-amino-2-methyl-5-(diphosphooxymethyl)pyrimidine</name>
        <dbReference type="ChEBI" id="CHEBI:57841"/>
    </ligand>
</feature>
<dbReference type="GO" id="GO:0005737">
    <property type="term" value="C:cytoplasm"/>
    <property type="evidence" value="ECO:0007669"/>
    <property type="project" value="TreeGrafter"/>
</dbReference>
<dbReference type="EC" id="2.5.1.3" evidence="9"/>
<dbReference type="CDD" id="cd00564">
    <property type="entry name" value="TMP_TenI"/>
    <property type="match status" value="1"/>
</dbReference>
<keyword evidence="5 9" id="KW-0784">Thiamine biosynthesis</keyword>
<dbReference type="Pfam" id="PF17792">
    <property type="entry name" value="ThiD2"/>
    <property type="match status" value="1"/>
</dbReference>
<protein>
    <recommendedName>
        <fullName evidence="9">Thiamine-phosphate synthase</fullName>
        <shortName evidence="9">TP synthase</shortName>
        <shortName evidence="9">TPS</shortName>
        <ecNumber evidence="9">2.5.1.3</ecNumber>
    </recommendedName>
    <alternativeName>
        <fullName evidence="9">Thiamine-phosphate pyrophosphorylase</fullName>
        <shortName evidence="9">TMP pyrophosphorylase</shortName>
        <shortName evidence="9">TMP-PPase</shortName>
    </alternativeName>
</protein>
<dbReference type="GO" id="GO:0004789">
    <property type="term" value="F:thiamine-phosphate diphosphorylase activity"/>
    <property type="evidence" value="ECO:0007669"/>
    <property type="project" value="UniProtKB-UniRule"/>
</dbReference>
<comment type="pathway">
    <text evidence="1 9 11">Cofactor biosynthesis; thiamine diphosphate biosynthesis; thiamine phosphate from 4-amino-2-methyl-5-diphosphomethylpyrimidine and 4-methyl-5-(2-phosphoethyl)-thiazole: step 1/1.</text>
</comment>
<dbReference type="Gene3D" id="3.20.20.70">
    <property type="entry name" value="Aldolase class I"/>
    <property type="match status" value="1"/>
</dbReference>
<evidence type="ECO:0000256" key="1">
    <source>
        <dbReference type="ARBA" id="ARBA00005165"/>
    </source>
</evidence>
<dbReference type="SUPFAM" id="SSF51391">
    <property type="entry name" value="Thiamin phosphate synthase"/>
    <property type="match status" value="1"/>
</dbReference>
<comment type="cofactor">
    <cofactor evidence="9">
        <name>Mg(2+)</name>
        <dbReference type="ChEBI" id="CHEBI:18420"/>
    </cofactor>
    <text evidence="9">Binds 1 Mg(2+) ion per subunit.</text>
</comment>
<dbReference type="EMBL" id="CP019646">
    <property type="protein sequence ID" value="AQQ72305.1"/>
    <property type="molecule type" value="Genomic_DNA"/>
</dbReference>
<keyword evidence="3 9" id="KW-0479">Metal-binding</keyword>
<evidence type="ECO:0000256" key="5">
    <source>
        <dbReference type="ARBA" id="ARBA00022977"/>
    </source>
</evidence>
<evidence type="ECO:0000256" key="9">
    <source>
        <dbReference type="HAMAP-Rule" id="MF_00097"/>
    </source>
</evidence>
<evidence type="ECO:0000256" key="8">
    <source>
        <dbReference type="ARBA" id="ARBA00047883"/>
    </source>
</evidence>
<reference evidence="15" key="1">
    <citation type="submission" date="2017-02" db="EMBL/GenBank/DDBJ databases">
        <title>Comparative genomics and description of representatives of a novel lineage of planctomycetes thriving in anoxic sediments.</title>
        <authorList>
            <person name="Spring S."/>
            <person name="Bunk B."/>
            <person name="Sproer C."/>
        </authorList>
    </citation>
    <scope>NUCLEOTIDE SEQUENCE [LARGE SCALE GENOMIC DNA]</scope>
    <source>
        <strain evidence="15">SM-Chi-D1</strain>
    </source>
</reference>
<dbReference type="RefSeq" id="WP_146684510.1">
    <property type="nucleotide sequence ID" value="NZ_CP019646.1"/>
</dbReference>
<dbReference type="AlphaFoldDB" id="A0A1Q2MHX2"/>
<feature type="binding site" evidence="9">
    <location>
        <position position="248"/>
    </location>
    <ligand>
        <name>4-amino-2-methyl-5-(diphosphooxymethyl)pyrimidine</name>
        <dbReference type="ChEBI" id="CHEBI:57841"/>
    </ligand>
</feature>
<keyword evidence="2 9" id="KW-0808">Transferase</keyword>
<evidence type="ECO:0000313" key="15">
    <source>
        <dbReference type="Proteomes" id="UP000188181"/>
    </source>
</evidence>
<feature type="binding site" evidence="9">
    <location>
        <position position="229"/>
    </location>
    <ligand>
        <name>Mg(2+)</name>
        <dbReference type="ChEBI" id="CHEBI:18420"/>
    </ligand>
</feature>
<evidence type="ECO:0000256" key="6">
    <source>
        <dbReference type="ARBA" id="ARBA00047334"/>
    </source>
</evidence>
<dbReference type="InterPro" id="IPR013785">
    <property type="entry name" value="Aldolase_TIM"/>
</dbReference>
<keyword evidence="4 9" id="KW-0460">Magnesium</keyword>
<dbReference type="Proteomes" id="UP000188181">
    <property type="component" value="Chromosome"/>
</dbReference>
<dbReference type="PANTHER" id="PTHR20857:SF15">
    <property type="entry name" value="THIAMINE-PHOSPHATE SYNTHASE"/>
    <property type="match status" value="1"/>
</dbReference>
<dbReference type="GO" id="GO:0009228">
    <property type="term" value="P:thiamine biosynthetic process"/>
    <property type="evidence" value="ECO:0007669"/>
    <property type="project" value="UniProtKB-KW"/>
</dbReference>
<dbReference type="KEGG" id="pbas:SMSP2_02688"/>
<comment type="catalytic activity">
    <reaction evidence="6 9 10">
        <text>4-methyl-5-(2-phosphooxyethyl)-thiazole + 4-amino-2-methyl-5-(diphosphooxymethyl)pyrimidine + H(+) = thiamine phosphate + diphosphate</text>
        <dbReference type="Rhea" id="RHEA:22328"/>
        <dbReference type="ChEBI" id="CHEBI:15378"/>
        <dbReference type="ChEBI" id="CHEBI:33019"/>
        <dbReference type="ChEBI" id="CHEBI:37575"/>
        <dbReference type="ChEBI" id="CHEBI:57841"/>
        <dbReference type="ChEBI" id="CHEBI:58296"/>
        <dbReference type="EC" id="2.5.1.3"/>
    </reaction>
</comment>
<comment type="catalytic activity">
    <reaction evidence="7 9 10">
        <text>2-(2-carboxy-4-methylthiazol-5-yl)ethyl phosphate + 4-amino-2-methyl-5-(diphosphooxymethyl)pyrimidine + 2 H(+) = thiamine phosphate + CO2 + diphosphate</text>
        <dbReference type="Rhea" id="RHEA:47848"/>
        <dbReference type="ChEBI" id="CHEBI:15378"/>
        <dbReference type="ChEBI" id="CHEBI:16526"/>
        <dbReference type="ChEBI" id="CHEBI:33019"/>
        <dbReference type="ChEBI" id="CHEBI:37575"/>
        <dbReference type="ChEBI" id="CHEBI:57841"/>
        <dbReference type="ChEBI" id="CHEBI:62890"/>
        <dbReference type="EC" id="2.5.1.3"/>
    </reaction>
</comment>
<dbReference type="NCBIfam" id="TIGR00693">
    <property type="entry name" value="thiE"/>
    <property type="match status" value="1"/>
</dbReference>
<accession>A0A1Q2MHX2</accession>
<evidence type="ECO:0000313" key="14">
    <source>
        <dbReference type="EMBL" id="AQQ72305.1"/>
    </source>
</evidence>
<evidence type="ECO:0000256" key="2">
    <source>
        <dbReference type="ARBA" id="ARBA00022679"/>
    </source>
</evidence>
<dbReference type="PANTHER" id="PTHR20857">
    <property type="entry name" value="THIAMINE-PHOSPHATE PYROPHOSPHORYLASE"/>
    <property type="match status" value="1"/>
</dbReference>
<dbReference type="GO" id="GO:0009229">
    <property type="term" value="P:thiamine diphosphate biosynthetic process"/>
    <property type="evidence" value="ECO:0007669"/>
    <property type="project" value="UniProtKB-UniRule"/>
</dbReference>
<evidence type="ECO:0000256" key="11">
    <source>
        <dbReference type="RuleBase" id="RU004253"/>
    </source>
</evidence>
<dbReference type="OrthoDB" id="9812206at2"/>
<dbReference type="InterPro" id="IPR016229">
    <property type="entry name" value="TMP_synthase_cyanobac_bac"/>
</dbReference>
<feature type="binding site" evidence="9">
    <location>
        <position position="210"/>
    </location>
    <ligand>
        <name>Mg(2+)</name>
        <dbReference type="ChEBI" id="CHEBI:18420"/>
    </ligand>
</feature>
<dbReference type="InterPro" id="IPR036206">
    <property type="entry name" value="ThiamineP_synth_sf"/>
</dbReference>
<dbReference type="Pfam" id="PF02581">
    <property type="entry name" value="TMP-TENI"/>
    <property type="match status" value="1"/>
</dbReference>
<dbReference type="InterPro" id="IPR034291">
    <property type="entry name" value="TMP_synthase"/>
</dbReference>
<dbReference type="STRING" id="1851148.SMSP2_02688"/>
<organism evidence="14 15">
    <name type="scientific">Limihaloglobus sulfuriphilus</name>
    <dbReference type="NCBI Taxonomy" id="1851148"/>
    <lineage>
        <taxon>Bacteria</taxon>
        <taxon>Pseudomonadati</taxon>
        <taxon>Planctomycetota</taxon>
        <taxon>Phycisphaerae</taxon>
        <taxon>Sedimentisphaerales</taxon>
        <taxon>Sedimentisphaeraceae</taxon>
        <taxon>Limihaloglobus</taxon>
    </lineage>
</organism>
<feature type="binding site" evidence="9">
    <location>
        <position position="307"/>
    </location>
    <ligand>
        <name>2-[(2R,5Z)-2-carboxy-4-methylthiazol-5(2H)-ylidene]ethyl phosphate</name>
        <dbReference type="ChEBI" id="CHEBI:62899"/>
    </ligand>
</feature>
<comment type="function">
    <text evidence="9">Condenses 4-methyl-5-(beta-hydroxyethyl)thiazole monophosphate (THZ-P) and 2-methyl-4-amino-5-hydroxymethyl pyrimidine pyrophosphate (HMP-PP) to form thiamine monophosphate (TMP).</text>
</comment>
<dbReference type="HAMAP" id="MF_00097">
    <property type="entry name" value="TMP_synthase"/>
    <property type="match status" value="1"/>
</dbReference>
<keyword evidence="15" id="KW-1185">Reference proteome</keyword>
<dbReference type="PIRSF" id="PIRSF000512">
    <property type="entry name" value="TMP_PPase_Cyanobac_prd"/>
    <property type="match status" value="1"/>
</dbReference>
<dbReference type="InterPro" id="IPR041397">
    <property type="entry name" value="ThiD2"/>
</dbReference>
<evidence type="ECO:0000256" key="7">
    <source>
        <dbReference type="ARBA" id="ARBA00047851"/>
    </source>
</evidence>
<feature type="domain" description="Thiamine phosphate synthase/TenI" evidence="12">
    <location>
        <begin position="149"/>
        <end position="327"/>
    </location>
</feature>
<evidence type="ECO:0000256" key="4">
    <source>
        <dbReference type="ARBA" id="ARBA00022842"/>
    </source>
</evidence>
<evidence type="ECO:0000256" key="3">
    <source>
        <dbReference type="ARBA" id="ARBA00022723"/>
    </source>
</evidence>
<name>A0A1Q2MHX2_9BACT</name>
<evidence type="ECO:0000259" key="12">
    <source>
        <dbReference type="Pfam" id="PF02581"/>
    </source>
</evidence>
<dbReference type="UniPathway" id="UPA00060">
    <property type="reaction ID" value="UER00141"/>
</dbReference>
<evidence type="ECO:0000259" key="13">
    <source>
        <dbReference type="Pfam" id="PF17792"/>
    </source>
</evidence>
<feature type="domain" description="ThiD2" evidence="13">
    <location>
        <begin position="10"/>
        <end position="133"/>
    </location>
</feature>
<comment type="catalytic activity">
    <reaction evidence="8 9 10">
        <text>2-[(2R,5Z)-2-carboxy-4-methylthiazol-5(2H)-ylidene]ethyl phosphate + 4-amino-2-methyl-5-(diphosphooxymethyl)pyrimidine + 2 H(+) = thiamine phosphate + CO2 + diphosphate</text>
        <dbReference type="Rhea" id="RHEA:47844"/>
        <dbReference type="ChEBI" id="CHEBI:15378"/>
        <dbReference type="ChEBI" id="CHEBI:16526"/>
        <dbReference type="ChEBI" id="CHEBI:33019"/>
        <dbReference type="ChEBI" id="CHEBI:37575"/>
        <dbReference type="ChEBI" id="CHEBI:57841"/>
        <dbReference type="ChEBI" id="CHEBI:62899"/>
        <dbReference type="EC" id="2.5.1.3"/>
    </reaction>
</comment>
<gene>
    <name evidence="9 14" type="primary">thiE</name>
    <name evidence="14" type="ORF">SMSP2_02688</name>
</gene>